<keyword evidence="3" id="KW-1185">Reference proteome</keyword>
<dbReference type="EMBL" id="JAWDJX010000008">
    <property type="protein sequence ID" value="KAK3055639.1"/>
    <property type="molecule type" value="Genomic_DNA"/>
</dbReference>
<comment type="caution">
    <text evidence="2">The sequence shown here is derived from an EMBL/GenBank/DDBJ whole genome shotgun (WGS) entry which is preliminary data.</text>
</comment>
<sequence length="170" mass="19113">MRREWASLEAKITNLEAKVFDLEADLLQQKQANDSQPCKNCANVTMWSEAARLSRESERQFFETCKEVAIEEAVAKEKQDFAAEKQAFEESKKAAIEAALAKEKQDSADLPGTLDTLTTSFASKETVLRTKDQPSAQIIAGLENRIDQLKNQHDAELTKVRKDVRLSLDP</sequence>
<feature type="coiled-coil region" evidence="1">
    <location>
        <begin position="5"/>
        <end position="32"/>
    </location>
</feature>
<evidence type="ECO:0000313" key="3">
    <source>
        <dbReference type="Proteomes" id="UP001271007"/>
    </source>
</evidence>
<accession>A0AAJ0GAI0</accession>
<proteinExistence type="predicted"/>
<reference evidence="2" key="1">
    <citation type="submission" date="2023-04" db="EMBL/GenBank/DDBJ databases">
        <title>Black Yeasts Isolated from many extreme environments.</title>
        <authorList>
            <person name="Coleine C."/>
            <person name="Stajich J.E."/>
            <person name="Selbmann L."/>
        </authorList>
    </citation>
    <scope>NUCLEOTIDE SEQUENCE</scope>
    <source>
        <strain evidence="2">CCFEE 5312</strain>
    </source>
</reference>
<gene>
    <name evidence="2" type="ORF">LTR09_003560</name>
</gene>
<protein>
    <submittedName>
        <fullName evidence="2">Uncharacterized protein</fullName>
    </submittedName>
</protein>
<dbReference type="AlphaFoldDB" id="A0AAJ0GAI0"/>
<name>A0AAJ0GAI0_9PEZI</name>
<keyword evidence="1" id="KW-0175">Coiled coil</keyword>
<evidence type="ECO:0000313" key="2">
    <source>
        <dbReference type="EMBL" id="KAK3055639.1"/>
    </source>
</evidence>
<organism evidence="2 3">
    <name type="scientific">Extremus antarcticus</name>
    <dbReference type="NCBI Taxonomy" id="702011"/>
    <lineage>
        <taxon>Eukaryota</taxon>
        <taxon>Fungi</taxon>
        <taxon>Dikarya</taxon>
        <taxon>Ascomycota</taxon>
        <taxon>Pezizomycotina</taxon>
        <taxon>Dothideomycetes</taxon>
        <taxon>Dothideomycetidae</taxon>
        <taxon>Mycosphaerellales</taxon>
        <taxon>Extremaceae</taxon>
        <taxon>Extremus</taxon>
    </lineage>
</organism>
<dbReference type="Proteomes" id="UP001271007">
    <property type="component" value="Unassembled WGS sequence"/>
</dbReference>
<evidence type="ECO:0000256" key="1">
    <source>
        <dbReference type="SAM" id="Coils"/>
    </source>
</evidence>